<feature type="binding site" evidence="10">
    <location>
        <position position="173"/>
    </location>
    <ligand>
        <name>Mg(2+)</name>
        <dbReference type="ChEBI" id="CHEBI:18420"/>
        <label>2</label>
    </ligand>
</feature>
<evidence type="ECO:0000259" key="12">
    <source>
        <dbReference type="SMART" id="SM00485"/>
    </source>
</evidence>
<dbReference type="InterPro" id="IPR023426">
    <property type="entry name" value="Flap_endonuc"/>
</dbReference>
<feature type="domain" description="XPG N-terminal" evidence="12">
    <location>
        <begin position="1"/>
        <end position="101"/>
    </location>
</feature>
<dbReference type="InterPro" id="IPR029060">
    <property type="entry name" value="PIN-like_dom_sf"/>
</dbReference>
<dbReference type="EC" id="3.1.-.-" evidence="10"/>
<evidence type="ECO:0000256" key="1">
    <source>
        <dbReference type="ARBA" id="ARBA00022705"/>
    </source>
</evidence>
<dbReference type="Gene3D" id="3.40.50.1010">
    <property type="entry name" value="5'-nuclease"/>
    <property type="match status" value="1"/>
</dbReference>
<dbReference type="SMART" id="SM00485">
    <property type="entry name" value="XPGN"/>
    <property type="match status" value="1"/>
</dbReference>
<name>A0A497JFS9_9ARCH</name>
<dbReference type="PANTHER" id="PTHR11081:SF9">
    <property type="entry name" value="FLAP ENDONUCLEASE 1"/>
    <property type="match status" value="1"/>
</dbReference>
<comment type="caution">
    <text evidence="13">The sequence shown here is derived from an EMBL/GenBank/DDBJ whole genome shotgun (WGS) entry which is preliminary data.</text>
</comment>
<dbReference type="SUPFAM" id="SSF88723">
    <property type="entry name" value="PIN domain-like"/>
    <property type="match status" value="1"/>
</dbReference>
<dbReference type="Proteomes" id="UP000277633">
    <property type="component" value="Unassembled WGS sequence"/>
</dbReference>
<dbReference type="GO" id="GO:0043137">
    <property type="term" value="P:DNA replication, removal of RNA primer"/>
    <property type="evidence" value="ECO:0007669"/>
    <property type="project" value="UniProtKB-UniRule"/>
</dbReference>
<dbReference type="InterPro" id="IPR006084">
    <property type="entry name" value="XPG/Rad2"/>
</dbReference>
<feature type="binding site" evidence="10">
    <location>
        <position position="27"/>
    </location>
    <ligand>
        <name>Mg(2+)</name>
        <dbReference type="ChEBI" id="CHEBI:18420"/>
        <label>1</label>
    </ligand>
</feature>
<dbReference type="FunFam" id="3.40.50.1010:FF:000016">
    <property type="entry name" value="Flap endonuclease 1"/>
    <property type="match status" value="1"/>
</dbReference>
<dbReference type="SUPFAM" id="SSF47807">
    <property type="entry name" value="5' to 3' exonuclease, C-terminal subdomain"/>
    <property type="match status" value="1"/>
</dbReference>
<comment type="similarity">
    <text evidence="10">Belongs to the XPG/RAD2 endonuclease family. FEN1 subfamily.</text>
</comment>
<keyword evidence="4 10" id="KW-0255">Endonuclease</keyword>
<dbReference type="InterPro" id="IPR019974">
    <property type="entry name" value="XPG_CS"/>
</dbReference>
<feature type="binding site" evidence="10">
    <location>
        <position position="80"/>
    </location>
    <ligand>
        <name>Mg(2+)</name>
        <dbReference type="ChEBI" id="CHEBI:18420"/>
        <label>1</label>
    </ligand>
</feature>
<feature type="region of interest" description="N-domain" evidence="10">
    <location>
        <begin position="1"/>
        <end position="98"/>
    </location>
</feature>
<feature type="domain" description="XPG-I" evidence="11">
    <location>
        <begin position="140"/>
        <end position="221"/>
    </location>
</feature>
<evidence type="ECO:0000256" key="6">
    <source>
        <dbReference type="ARBA" id="ARBA00022801"/>
    </source>
</evidence>
<proteinExistence type="inferred from homology"/>
<reference evidence="13 14" key="1">
    <citation type="submission" date="2018-06" db="EMBL/GenBank/DDBJ databases">
        <title>Extensive metabolic versatility and redundancy in microbially diverse, dynamic hydrothermal sediments.</title>
        <authorList>
            <person name="Dombrowski N."/>
            <person name="Teske A."/>
            <person name="Baker B.J."/>
        </authorList>
    </citation>
    <scope>NUCLEOTIDE SEQUENCE [LARGE SCALE GENOMIC DNA]</scope>
    <source>
        <strain evidence="13">B9_G13</strain>
    </source>
</reference>
<dbReference type="Pfam" id="PF00752">
    <property type="entry name" value="XPG_N"/>
    <property type="match status" value="1"/>
</dbReference>
<feature type="region of interest" description="Interaction with PCNA" evidence="10">
    <location>
        <begin position="333"/>
        <end position="341"/>
    </location>
</feature>
<evidence type="ECO:0000256" key="10">
    <source>
        <dbReference type="HAMAP-Rule" id="MF_00614"/>
    </source>
</evidence>
<sequence length="342" mass="38919">MGVDLGSLVSKREINFDYLRGRVLAVDAFNTLYQFLSIIRGVDGSPLMDSRGRITSHLSGLLYRTANIIENEIKPVFVFDGEPSKLKEKTREERKRIRTQAEVKYKEALKEGKLEEARKYAQQAVKLSDEMIDEAKELLRLMGLPVVQAPSEGEAQAAIMASRGKIYACASQDYDALLFGAPILVRNLTVTGKRKLPGRDVYIDIHPEEISLEETLNSLGIDRKKLVWIAILIGTDFNEKFPGIGPKKALQLVKKHSSFEEIIKATGHEPEFDYREVEAIFLEPKYSEDFTIEFRMPDEEGLKRFLCDERNFSEERVSKAIEKIKAALQQKGTQARLDAWFK</sequence>
<comment type="cofactor">
    <cofactor evidence="10">
        <name>Mg(2+)</name>
        <dbReference type="ChEBI" id="CHEBI:18420"/>
    </cofactor>
    <text evidence="10">Binds 2 magnesium ions per subunit. They probably participate in the reaction catalyzed by the enzyme. May bind an additional third magnesium ion after substrate binding.</text>
</comment>
<evidence type="ECO:0000259" key="11">
    <source>
        <dbReference type="SMART" id="SM00484"/>
    </source>
</evidence>
<dbReference type="InterPro" id="IPR036279">
    <property type="entry name" value="5-3_exonuclease_C_sf"/>
</dbReference>
<keyword evidence="9 10" id="KW-0234">DNA repair</keyword>
<comment type="function">
    <text evidence="10">Structure-specific nuclease with 5'-flap endonuclease and 5'-3' exonuclease activities involved in DNA replication and repair. During DNA replication, cleaves the 5'-overhanging flap structure that is generated by displacement synthesis when DNA polymerase encounters the 5'-end of a downstream Okazaki fragment. Binds the unpaired 3'-DNA end and kinks the DNA to facilitate 5' cleavage specificity. Cleaves one nucleotide into the double-stranded DNA from the junction in flap DNA, leaving a nick for ligation. Also involved in the base excision repair (BER) pathway. Acts as a genome stabilization factor that prevents flaps from equilibrating into structurs that lead to duplications and deletions. Also possesses 5'-3' exonuclease activity on nicked or gapped double-stranded DNA.</text>
</comment>
<dbReference type="NCBIfam" id="TIGR03674">
    <property type="entry name" value="fen_arch"/>
    <property type="match status" value="1"/>
</dbReference>
<evidence type="ECO:0000256" key="4">
    <source>
        <dbReference type="ARBA" id="ARBA00022759"/>
    </source>
</evidence>
<keyword evidence="7 10" id="KW-0269">Exonuclease</keyword>
<comment type="subunit">
    <text evidence="10">Interacts with PCNA. PCNA stimulates the nuclease activity without altering cleavage specificity.</text>
</comment>
<dbReference type="GO" id="GO:0008409">
    <property type="term" value="F:5'-3' exonuclease activity"/>
    <property type="evidence" value="ECO:0007669"/>
    <property type="project" value="UniProtKB-UniRule"/>
</dbReference>
<dbReference type="GO" id="GO:0006281">
    <property type="term" value="P:DNA repair"/>
    <property type="evidence" value="ECO:0007669"/>
    <property type="project" value="UniProtKB-UniRule"/>
</dbReference>
<evidence type="ECO:0000256" key="7">
    <source>
        <dbReference type="ARBA" id="ARBA00022839"/>
    </source>
</evidence>
<organism evidence="13 14">
    <name type="scientific">Candidatus Iainarchaeum sp</name>
    <dbReference type="NCBI Taxonomy" id="3101447"/>
    <lineage>
        <taxon>Archaea</taxon>
        <taxon>Candidatus Iainarchaeota</taxon>
        <taxon>Candidatus Iainarchaeia</taxon>
        <taxon>Candidatus Iainarchaeales</taxon>
        <taxon>Candidatus Iainarchaeaceae</taxon>
        <taxon>Candidatus Iainarchaeum</taxon>
    </lineage>
</organism>
<keyword evidence="8 10" id="KW-0460">Magnesium</keyword>
<comment type="caution">
    <text evidence="10">Lacks conserved residue(s) required for the propagation of feature annotation.</text>
</comment>
<dbReference type="SMART" id="SM00279">
    <property type="entry name" value="HhH2"/>
    <property type="match status" value="1"/>
</dbReference>
<dbReference type="EMBL" id="QMWO01000091">
    <property type="protein sequence ID" value="RLG69201.1"/>
    <property type="molecule type" value="Genomic_DNA"/>
</dbReference>
<dbReference type="Pfam" id="PF00867">
    <property type="entry name" value="XPG_I"/>
    <property type="match status" value="1"/>
</dbReference>
<dbReference type="GO" id="GO:0017108">
    <property type="term" value="F:5'-flap endonuclease activity"/>
    <property type="evidence" value="ECO:0007669"/>
    <property type="project" value="UniProtKB-UniRule"/>
</dbReference>
<gene>
    <name evidence="10 13" type="primary">fen</name>
    <name evidence="13" type="ORF">DRO07_02615</name>
</gene>
<feature type="binding site" evidence="10">
    <location>
        <position position="152"/>
    </location>
    <ligand>
        <name>Mg(2+)</name>
        <dbReference type="ChEBI" id="CHEBI:18420"/>
        <label>1</label>
    </ligand>
</feature>
<dbReference type="GO" id="GO:0000287">
    <property type="term" value="F:magnesium ion binding"/>
    <property type="evidence" value="ECO:0007669"/>
    <property type="project" value="UniProtKB-UniRule"/>
</dbReference>
<protein>
    <recommendedName>
        <fullName evidence="10">Flap endonuclease 1</fullName>
        <shortName evidence="10">FEN-1</shortName>
        <ecNumber evidence="10">3.1.-.-</ecNumber>
    </recommendedName>
    <alternativeName>
        <fullName evidence="10">Flap structure-specific endonuclease 1</fullName>
    </alternativeName>
</protein>
<evidence type="ECO:0000256" key="9">
    <source>
        <dbReference type="ARBA" id="ARBA00023204"/>
    </source>
</evidence>
<dbReference type="InterPro" id="IPR008918">
    <property type="entry name" value="HhH2"/>
</dbReference>
<evidence type="ECO:0000256" key="3">
    <source>
        <dbReference type="ARBA" id="ARBA00022723"/>
    </source>
</evidence>
<feature type="binding site" evidence="10">
    <location>
        <position position="154"/>
    </location>
    <ligand>
        <name>Mg(2+)</name>
        <dbReference type="ChEBI" id="CHEBI:18420"/>
        <label>1</label>
    </ligand>
</feature>
<dbReference type="GO" id="GO:0003677">
    <property type="term" value="F:DNA binding"/>
    <property type="evidence" value="ECO:0007669"/>
    <property type="project" value="UniProtKB-UniRule"/>
</dbReference>
<keyword evidence="5 10" id="KW-0227">DNA damage</keyword>
<keyword evidence="1 10" id="KW-0235">DNA replication</keyword>
<feature type="binding site" evidence="10">
    <location>
        <position position="175"/>
    </location>
    <ligand>
        <name>Mg(2+)</name>
        <dbReference type="ChEBI" id="CHEBI:18420"/>
        <label>2</label>
    </ligand>
</feature>
<evidence type="ECO:0000256" key="2">
    <source>
        <dbReference type="ARBA" id="ARBA00022722"/>
    </source>
</evidence>
<keyword evidence="6 10" id="KW-0378">Hydrolase</keyword>
<dbReference type="HAMAP" id="MF_00614">
    <property type="entry name" value="Fen"/>
    <property type="match status" value="1"/>
</dbReference>
<evidence type="ECO:0000313" key="14">
    <source>
        <dbReference type="Proteomes" id="UP000277633"/>
    </source>
</evidence>
<keyword evidence="3 10" id="KW-0479">Metal-binding</keyword>
<dbReference type="PANTHER" id="PTHR11081">
    <property type="entry name" value="FLAP ENDONUCLEASE FAMILY MEMBER"/>
    <property type="match status" value="1"/>
</dbReference>
<dbReference type="PRINTS" id="PR00853">
    <property type="entry name" value="XPGRADSUPER"/>
</dbReference>
<accession>A0A497JFS9</accession>
<dbReference type="InterPro" id="IPR019973">
    <property type="entry name" value="Flap_endonuc_arc"/>
</dbReference>
<feature type="binding site" evidence="10">
    <location>
        <position position="236"/>
    </location>
    <ligand>
        <name>Mg(2+)</name>
        <dbReference type="ChEBI" id="CHEBI:18420"/>
        <label>2</label>
    </ligand>
</feature>
<evidence type="ECO:0000256" key="8">
    <source>
        <dbReference type="ARBA" id="ARBA00022842"/>
    </source>
</evidence>
<dbReference type="SMART" id="SM00484">
    <property type="entry name" value="XPGI"/>
    <property type="match status" value="1"/>
</dbReference>
<evidence type="ECO:0000313" key="13">
    <source>
        <dbReference type="EMBL" id="RLG69201.1"/>
    </source>
</evidence>
<dbReference type="InterPro" id="IPR006085">
    <property type="entry name" value="XPG_DNA_repair_N"/>
</dbReference>
<dbReference type="PROSITE" id="PS00841">
    <property type="entry name" value="XPG_1"/>
    <property type="match status" value="1"/>
</dbReference>
<dbReference type="CDD" id="cd09867">
    <property type="entry name" value="PIN_FEN1"/>
    <property type="match status" value="1"/>
</dbReference>
<dbReference type="AlphaFoldDB" id="A0A497JFS9"/>
<dbReference type="Gene3D" id="1.10.150.20">
    <property type="entry name" value="5' to 3' exonuclease, C-terminal subdomain"/>
    <property type="match status" value="1"/>
</dbReference>
<evidence type="ECO:0000256" key="5">
    <source>
        <dbReference type="ARBA" id="ARBA00022763"/>
    </source>
</evidence>
<dbReference type="InterPro" id="IPR006086">
    <property type="entry name" value="XPG-I_dom"/>
</dbReference>
<keyword evidence="2 10" id="KW-0540">Nuclease</keyword>